<dbReference type="InterPro" id="IPR001611">
    <property type="entry name" value="Leu-rich_rpt"/>
</dbReference>
<feature type="domain" description="Disease resistance protein winged helix" evidence="9">
    <location>
        <begin position="426"/>
        <end position="495"/>
    </location>
</feature>
<evidence type="ECO:0000256" key="5">
    <source>
        <dbReference type="ARBA" id="ARBA00022840"/>
    </source>
</evidence>
<evidence type="ECO:0000256" key="1">
    <source>
        <dbReference type="ARBA" id="ARBA00022614"/>
    </source>
</evidence>
<evidence type="ECO:0000313" key="12">
    <source>
        <dbReference type="EMBL" id="RDY04909.1"/>
    </source>
</evidence>
<dbReference type="Pfam" id="PF00931">
    <property type="entry name" value="NB-ARC"/>
    <property type="match status" value="1"/>
</dbReference>
<keyword evidence="4" id="KW-0611">Plant defense</keyword>
<dbReference type="PROSITE" id="PS51450">
    <property type="entry name" value="LRR"/>
    <property type="match status" value="1"/>
</dbReference>
<evidence type="ECO:0000256" key="2">
    <source>
        <dbReference type="ARBA" id="ARBA00022737"/>
    </source>
</evidence>
<reference evidence="12" key="1">
    <citation type="submission" date="2018-05" db="EMBL/GenBank/DDBJ databases">
        <title>Draft genome of Mucuna pruriens seed.</title>
        <authorList>
            <person name="Nnadi N.E."/>
            <person name="Vos R."/>
            <person name="Hasami M.H."/>
            <person name="Devisetty U.K."/>
            <person name="Aguiy J.C."/>
        </authorList>
    </citation>
    <scope>NUCLEOTIDE SEQUENCE [LARGE SCALE GENOMIC DNA]</scope>
    <source>
        <strain evidence="12">JCA_2017</strain>
    </source>
</reference>
<feature type="domain" description="Zer-1-like leucine-rich repeats region" evidence="10">
    <location>
        <begin position="590"/>
        <end position="650"/>
    </location>
</feature>
<evidence type="ECO:0000259" key="11">
    <source>
        <dbReference type="Pfam" id="PF25019"/>
    </source>
</evidence>
<comment type="caution">
    <text evidence="12">The sequence shown here is derived from an EMBL/GenBank/DDBJ whole genome shotgun (WGS) entry which is preliminary data.</text>
</comment>
<evidence type="ECO:0000256" key="3">
    <source>
        <dbReference type="ARBA" id="ARBA00022741"/>
    </source>
</evidence>
<evidence type="ECO:0000259" key="10">
    <source>
        <dbReference type="Pfam" id="PF25013"/>
    </source>
</evidence>
<feature type="coiled-coil region" evidence="6">
    <location>
        <begin position="41"/>
        <end position="92"/>
    </location>
</feature>
<dbReference type="InterPro" id="IPR036388">
    <property type="entry name" value="WH-like_DNA-bd_sf"/>
</dbReference>
<dbReference type="Gene3D" id="1.10.10.10">
    <property type="entry name" value="Winged helix-like DNA-binding domain superfamily/Winged helix DNA-binding domain"/>
    <property type="match status" value="1"/>
</dbReference>
<keyword evidence="1" id="KW-0433">Leucine-rich repeat</keyword>
<dbReference type="InterPro" id="IPR058922">
    <property type="entry name" value="WHD_DRP"/>
</dbReference>
<dbReference type="Gene3D" id="3.80.10.10">
    <property type="entry name" value="Ribonuclease Inhibitor"/>
    <property type="match status" value="2"/>
</dbReference>
<dbReference type="OrthoDB" id="2973320at2759"/>
<protein>
    <submittedName>
        <fullName evidence="12">Disease resistance RPP13-like protein 1</fullName>
    </submittedName>
</protein>
<proteinExistence type="predicted"/>
<dbReference type="InterPro" id="IPR042197">
    <property type="entry name" value="Apaf_helical"/>
</dbReference>
<dbReference type="PANTHER" id="PTHR36766:SF40">
    <property type="entry name" value="DISEASE RESISTANCE PROTEIN RGA3"/>
    <property type="match status" value="1"/>
</dbReference>
<dbReference type="SUPFAM" id="SSF52058">
    <property type="entry name" value="L domain-like"/>
    <property type="match status" value="2"/>
</dbReference>
<dbReference type="InterPro" id="IPR003591">
    <property type="entry name" value="Leu-rich_rpt_typical-subtyp"/>
</dbReference>
<name>A0A371HQ40_MUCPR</name>
<feature type="domain" description="Disease resistance N-terminal" evidence="8">
    <location>
        <begin position="40"/>
        <end position="104"/>
    </location>
</feature>
<keyword evidence="6" id="KW-0175">Coiled coil</keyword>
<evidence type="ECO:0000259" key="9">
    <source>
        <dbReference type="Pfam" id="PF23559"/>
    </source>
</evidence>
<dbReference type="PRINTS" id="PR00364">
    <property type="entry name" value="DISEASERSIST"/>
</dbReference>
<keyword evidence="3" id="KW-0547">Nucleotide-binding</keyword>
<accession>A0A371HQ40</accession>
<dbReference type="GO" id="GO:0043531">
    <property type="term" value="F:ADP binding"/>
    <property type="evidence" value="ECO:0007669"/>
    <property type="project" value="InterPro"/>
</dbReference>
<dbReference type="Gene3D" id="1.20.5.4130">
    <property type="match status" value="1"/>
</dbReference>
<dbReference type="SUPFAM" id="SSF52540">
    <property type="entry name" value="P-loop containing nucleoside triphosphate hydrolases"/>
    <property type="match status" value="1"/>
</dbReference>
<evidence type="ECO:0000259" key="7">
    <source>
        <dbReference type="Pfam" id="PF00931"/>
    </source>
</evidence>
<dbReference type="Pfam" id="PF25013">
    <property type="entry name" value="LRR_Zer-1"/>
    <property type="match status" value="1"/>
</dbReference>
<dbReference type="GO" id="GO:0006952">
    <property type="term" value="P:defense response"/>
    <property type="evidence" value="ECO:0007669"/>
    <property type="project" value="UniProtKB-KW"/>
</dbReference>
<dbReference type="InterPro" id="IPR032675">
    <property type="entry name" value="LRR_dom_sf"/>
</dbReference>
<dbReference type="Pfam" id="PF18052">
    <property type="entry name" value="Rx_N"/>
    <property type="match status" value="1"/>
</dbReference>
<sequence>MALAMVGEALISASVEILIKRIASTEFRDFFFSRKLNVSALDELKIKLLALNAVLNDAEEKQITDLAVKEWLDELKDVVLDAEDLLDEINTDALRCKVDEESKTFTSKVRSVFSSSFKKFNKSMNSKLEAISGRLEYFVRQKDILGLQSVTRRVSYRTVTDSLVESVVVAREDDKEKLMNMLLCDDDAMSNDIEVITILGMGGLGKTTIVQSLYNDSEVQKHFDLTAWTWVSDDFDILTVTKKIIESLTSKECHITNLDVLRVELKNNLRDKKFLIVFDDLWNEKYNDWHHLKAPFSSGKKGSKIIVTTRQQRVAQVTHTFPIYELKPLTDENCWHILARHAFGNEGYEKYPSLEEIGRKIARKCNGLPLAAKTLGGLLRSNVDAGEWNRILNSNLWAHDDVLPALHISYLHLPAHLKRCFAYCSIFPKQHLLDRKELILLWMAEGFLQHIHEDKAMESVGGNCFNELLSRSLIQKDNAIAKEKFRMHDLIYDLARLVSGRSSCYFEGSEIPKTVRHLSFLRQMFDVSKKFEDLYELKCLRTFLPRLGYPFEQCYLTKMVSHGWLPKLRCLRILSLSKYTNITELPDTIGNLLHLRYLDLSYTSIESLPSETFMLYNLQTLILSNCEFLMELPPQIGNLSNLRHLDVSGTHLPEMPAQICRLQDLRTLTVFIVGRQDGLSVRDLRKFPYLQGKLSILNLQNVVNPVDASWANLKSKEQIEELMLGWGSEPQDPQIEKDVLDNMQPSTNLKKLNIKYYGGTSFPNWIGDSSYSNIIVLAISDCNNCLSLPPFGQLPSLKKLAIKRMKMVKTVGYEFYCSNAGPQLIQPFPSLESLVFDDLPEWQEWLPFEGEGNNFPFPCLKQLHLSKCPKLRGNLPNCLPSLTEVNFSECNQLVAKSSNLHWNTSIEVIHIREGQEGLLSMLDNFSYCELLIEKCDSFQSLPRMILGANCLQKLILTHIPSLVSFPDDGLPTSLQSLDIWHCWKLEFLSHDTWHKFTSLEKLRIWNSCRSLTSFSLACFPALQELYIRFIPNLEAITTQGGGAAPKLVDLIVTDCEKLTSLPDQIDLPALEHLDLSGLPKLASLSPRCFPSSLQSLFVDVGILSSMSKQELSLVFQRLTSLSHILFKGLGDEDLINTLLMEQLLPTSLKVLFLHSFGGLKLLEGKGLQNLSSLQQLYMYNCPSFESLPEDQLPSSLKVLSMRECPLLEARYRSQNEKHWSKIVHIPAIQINEKLRQWAHISSYLLAVRVQVYCVGHFSGVVTWILAPLEGQTGVQNYLSRDWDRMRLNQLKASQPTEAETDNES</sequence>
<keyword evidence="13" id="KW-1185">Reference proteome</keyword>
<evidence type="ECO:0000256" key="6">
    <source>
        <dbReference type="SAM" id="Coils"/>
    </source>
</evidence>
<evidence type="ECO:0000259" key="8">
    <source>
        <dbReference type="Pfam" id="PF18052"/>
    </source>
</evidence>
<dbReference type="FunFam" id="3.40.50.300:FF:001091">
    <property type="entry name" value="Probable disease resistance protein At1g61300"/>
    <property type="match status" value="1"/>
</dbReference>
<dbReference type="GO" id="GO:0005524">
    <property type="term" value="F:ATP binding"/>
    <property type="evidence" value="ECO:0007669"/>
    <property type="project" value="UniProtKB-KW"/>
</dbReference>
<dbReference type="Pfam" id="PF23559">
    <property type="entry name" value="WHD_DRP"/>
    <property type="match status" value="1"/>
</dbReference>
<gene>
    <name evidence="12" type="primary">RPPL1</name>
    <name evidence="12" type="ORF">CR513_11304</name>
</gene>
<dbReference type="InterPro" id="IPR002182">
    <property type="entry name" value="NB-ARC"/>
</dbReference>
<dbReference type="EMBL" id="QJKJ01001982">
    <property type="protein sequence ID" value="RDY04909.1"/>
    <property type="molecule type" value="Genomic_DNA"/>
</dbReference>
<dbReference type="Pfam" id="PF25019">
    <property type="entry name" value="LRR_R13L1-DRL21"/>
    <property type="match status" value="1"/>
</dbReference>
<evidence type="ECO:0000313" key="13">
    <source>
        <dbReference type="Proteomes" id="UP000257109"/>
    </source>
</evidence>
<organism evidence="12 13">
    <name type="scientific">Mucuna pruriens</name>
    <name type="common">Velvet bean</name>
    <name type="synonym">Dolichos pruriens</name>
    <dbReference type="NCBI Taxonomy" id="157652"/>
    <lineage>
        <taxon>Eukaryota</taxon>
        <taxon>Viridiplantae</taxon>
        <taxon>Streptophyta</taxon>
        <taxon>Embryophyta</taxon>
        <taxon>Tracheophyta</taxon>
        <taxon>Spermatophyta</taxon>
        <taxon>Magnoliopsida</taxon>
        <taxon>eudicotyledons</taxon>
        <taxon>Gunneridae</taxon>
        <taxon>Pentapetalae</taxon>
        <taxon>rosids</taxon>
        <taxon>fabids</taxon>
        <taxon>Fabales</taxon>
        <taxon>Fabaceae</taxon>
        <taxon>Papilionoideae</taxon>
        <taxon>50 kb inversion clade</taxon>
        <taxon>NPAAA clade</taxon>
        <taxon>indigoferoid/millettioid clade</taxon>
        <taxon>Phaseoleae</taxon>
        <taxon>Mucuna</taxon>
    </lineage>
</organism>
<dbReference type="InterPro" id="IPR056845">
    <property type="entry name" value="LRR_Zer-1"/>
</dbReference>
<dbReference type="InterPro" id="IPR041118">
    <property type="entry name" value="Rx_N"/>
</dbReference>
<keyword evidence="5" id="KW-0067">ATP-binding</keyword>
<dbReference type="InterPro" id="IPR027417">
    <property type="entry name" value="P-loop_NTPase"/>
</dbReference>
<dbReference type="InterPro" id="IPR056789">
    <property type="entry name" value="LRR_R13L1-DRL21"/>
</dbReference>
<dbReference type="Gene3D" id="1.10.8.430">
    <property type="entry name" value="Helical domain of apoptotic protease-activating factors"/>
    <property type="match status" value="1"/>
</dbReference>
<dbReference type="GO" id="GO:0051707">
    <property type="term" value="P:response to other organism"/>
    <property type="evidence" value="ECO:0007669"/>
    <property type="project" value="UniProtKB-ARBA"/>
</dbReference>
<feature type="domain" description="NB-ARC" evidence="7">
    <location>
        <begin position="172"/>
        <end position="345"/>
    </location>
</feature>
<dbReference type="SMART" id="SM00369">
    <property type="entry name" value="LRR_TYP"/>
    <property type="match status" value="3"/>
</dbReference>
<dbReference type="Gene3D" id="3.40.50.300">
    <property type="entry name" value="P-loop containing nucleotide triphosphate hydrolases"/>
    <property type="match status" value="1"/>
</dbReference>
<evidence type="ECO:0000256" key="4">
    <source>
        <dbReference type="ARBA" id="ARBA00022821"/>
    </source>
</evidence>
<dbReference type="FunFam" id="1.10.10.10:FF:000322">
    <property type="entry name" value="Probable disease resistance protein At1g63360"/>
    <property type="match status" value="1"/>
</dbReference>
<feature type="non-terminal residue" evidence="12">
    <location>
        <position position="1"/>
    </location>
</feature>
<dbReference type="Proteomes" id="UP000257109">
    <property type="component" value="Unassembled WGS sequence"/>
</dbReference>
<dbReference type="PANTHER" id="PTHR36766">
    <property type="entry name" value="PLANT BROAD-SPECTRUM MILDEW RESISTANCE PROTEIN RPW8"/>
    <property type="match status" value="1"/>
</dbReference>
<keyword evidence="2" id="KW-0677">Repeat</keyword>
<feature type="domain" description="R13L1/DRL21-like LRR repeat region" evidence="11">
    <location>
        <begin position="682"/>
        <end position="805"/>
    </location>
</feature>